<dbReference type="InterPro" id="IPR051690">
    <property type="entry name" value="PseI-like"/>
</dbReference>
<dbReference type="NCBIfam" id="TIGR03586">
    <property type="entry name" value="PseI"/>
    <property type="match status" value="1"/>
</dbReference>
<proteinExistence type="predicted"/>
<dbReference type="RefSeq" id="WP_377087291.1">
    <property type="nucleotide sequence ID" value="NZ_JBHSJL010000014.1"/>
</dbReference>
<dbReference type="InterPro" id="IPR006190">
    <property type="entry name" value="SAF_AFP_Neu5Ac"/>
</dbReference>
<name>A0ABW4ZAH5_9BACT</name>
<dbReference type="InterPro" id="IPR036732">
    <property type="entry name" value="AFP_Neu5c_C_sf"/>
</dbReference>
<keyword evidence="3" id="KW-1185">Reference proteome</keyword>
<dbReference type="SUPFAM" id="SSF51269">
    <property type="entry name" value="AFP III-like domain"/>
    <property type="match status" value="1"/>
</dbReference>
<evidence type="ECO:0000313" key="3">
    <source>
        <dbReference type="Proteomes" id="UP001597389"/>
    </source>
</evidence>
<dbReference type="CDD" id="cd11615">
    <property type="entry name" value="SAF_NeuB_like"/>
    <property type="match status" value="1"/>
</dbReference>
<comment type="caution">
    <text evidence="2">The sequence shown here is derived from an EMBL/GenBank/DDBJ whole genome shotgun (WGS) entry which is preliminary data.</text>
</comment>
<reference evidence="3" key="1">
    <citation type="journal article" date="2019" name="Int. J. Syst. Evol. Microbiol.">
        <title>The Global Catalogue of Microorganisms (GCM) 10K type strain sequencing project: providing services to taxonomists for standard genome sequencing and annotation.</title>
        <authorList>
            <consortium name="The Broad Institute Genomics Platform"/>
            <consortium name="The Broad Institute Genome Sequencing Center for Infectious Disease"/>
            <person name="Wu L."/>
            <person name="Ma J."/>
        </authorList>
    </citation>
    <scope>NUCLEOTIDE SEQUENCE [LARGE SCALE GENOMIC DNA]</scope>
    <source>
        <strain evidence="3">CCUG 57942</strain>
    </source>
</reference>
<dbReference type="Gene3D" id="3.90.1210.10">
    <property type="entry name" value="Antifreeze-like/N-acetylneuraminic acid synthase C-terminal domain"/>
    <property type="match status" value="1"/>
</dbReference>
<gene>
    <name evidence="2" type="primary">pseI</name>
    <name evidence="2" type="ORF">ACFSW8_08700</name>
</gene>
<dbReference type="SUPFAM" id="SSF51569">
    <property type="entry name" value="Aldolase"/>
    <property type="match status" value="1"/>
</dbReference>
<dbReference type="PANTHER" id="PTHR42966:SF2">
    <property type="entry name" value="PSEUDAMINIC ACID SYNTHASE"/>
    <property type="match status" value="1"/>
</dbReference>
<dbReference type="InterPro" id="IPR057736">
    <property type="entry name" value="SAF_PseI/NeuA/NeuB"/>
</dbReference>
<dbReference type="InterPro" id="IPR013132">
    <property type="entry name" value="PseI/NeuA/B-like_N"/>
</dbReference>
<evidence type="ECO:0000313" key="2">
    <source>
        <dbReference type="EMBL" id="MFD2158974.1"/>
    </source>
</evidence>
<feature type="domain" description="AFP-like" evidence="1">
    <location>
        <begin position="293"/>
        <end position="349"/>
    </location>
</feature>
<dbReference type="Proteomes" id="UP001597389">
    <property type="component" value="Unassembled WGS sequence"/>
</dbReference>
<dbReference type="SMART" id="SM00858">
    <property type="entry name" value="SAF"/>
    <property type="match status" value="1"/>
</dbReference>
<dbReference type="PANTHER" id="PTHR42966">
    <property type="entry name" value="N-ACETYLNEURAMINATE SYNTHASE"/>
    <property type="match status" value="1"/>
</dbReference>
<accession>A0ABW4ZAH5</accession>
<dbReference type="Pfam" id="PF08666">
    <property type="entry name" value="SAF"/>
    <property type="match status" value="1"/>
</dbReference>
<dbReference type="InterPro" id="IPR020030">
    <property type="entry name" value="Pseudaminic_synth_PseI"/>
</dbReference>
<dbReference type="EC" id="2.5.1.97" evidence="2"/>
<organism evidence="2 3">
    <name type="scientific">Rubritalea tangerina</name>
    <dbReference type="NCBI Taxonomy" id="430798"/>
    <lineage>
        <taxon>Bacteria</taxon>
        <taxon>Pseudomonadati</taxon>
        <taxon>Verrucomicrobiota</taxon>
        <taxon>Verrucomicrobiia</taxon>
        <taxon>Verrucomicrobiales</taxon>
        <taxon>Rubritaleaceae</taxon>
        <taxon>Rubritalea</taxon>
    </lineage>
</organism>
<dbReference type="Gene3D" id="3.20.20.70">
    <property type="entry name" value="Aldolase class I"/>
    <property type="match status" value="1"/>
</dbReference>
<dbReference type="EMBL" id="JBHUJB010000035">
    <property type="protein sequence ID" value="MFD2158974.1"/>
    <property type="molecule type" value="Genomic_DNA"/>
</dbReference>
<dbReference type="InterPro" id="IPR013974">
    <property type="entry name" value="SAF"/>
</dbReference>
<dbReference type="PROSITE" id="PS50844">
    <property type="entry name" value="AFP_LIKE"/>
    <property type="match status" value="1"/>
</dbReference>
<sequence>MKEICIDGQKIGNGASTYVIAEISANHNQDIQEAIDLVYLAKECGADAVKIQTYTPDTMTIDCSNEHFRIGEGTIWEGKNLYELYGEAYTPWEWTGRLLEEAKKAGITLFSSPFDITAVDCLEQHNMPAYKIASFELVDHPLIARIARTGKPVIMSTGMGSLREICEAVEVLEKNGCKEYALLKCTSSYPAPVDEANLARMKHMEEAFGVAVGLSDHTMGSTVPAIAVGLGAAIVEKHFTKSRDIEGPDSAFSMEPNEFSEMVKAVRIAEQAVGTVSYELTEKEKNSTVFRRSIFVVEDVAAGDLLTEENTRIIRPGYGLAPRYYDQVLGRKVNADVKRGTPLEWGILA</sequence>
<dbReference type="InterPro" id="IPR013785">
    <property type="entry name" value="Aldolase_TIM"/>
</dbReference>
<dbReference type="GO" id="GO:0016740">
    <property type="term" value="F:transferase activity"/>
    <property type="evidence" value="ECO:0007669"/>
    <property type="project" value="UniProtKB-KW"/>
</dbReference>
<keyword evidence="2" id="KW-0808">Transferase</keyword>
<protein>
    <submittedName>
        <fullName evidence="2">Pseudaminic acid synthase</fullName>
        <ecNumber evidence="2">2.5.1.97</ecNumber>
    </submittedName>
</protein>
<dbReference type="Pfam" id="PF03102">
    <property type="entry name" value="NeuB"/>
    <property type="match status" value="1"/>
</dbReference>
<evidence type="ECO:0000259" key="1">
    <source>
        <dbReference type="PROSITE" id="PS50844"/>
    </source>
</evidence>